<proteinExistence type="predicted"/>
<dbReference type="InterPro" id="IPR007492">
    <property type="entry name" value="LytTR_DNA-bd_dom"/>
</dbReference>
<accession>U1QUA3</accession>
<dbReference type="InterPro" id="IPR011006">
    <property type="entry name" value="CheY-like_superfamily"/>
</dbReference>
<dbReference type="InterPro" id="IPR046947">
    <property type="entry name" value="LytR-like"/>
</dbReference>
<dbReference type="Pfam" id="PF04397">
    <property type="entry name" value="LytTR"/>
    <property type="match status" value="1"/>
</dbReference>
<evidence type="ECO:0000256" key="1">
    <source>
        <dbReference type="PROSITE-ProRule" id="PRU00169"/>
    </source>
</evidence>
<organism evidence="4 5">
    <name type="scientific">Alloscardovia omnicolens F0580</name>
    <dbReference type="NCBI Taxonomy" id="1321816"/>
    <lineage>
        <taxon>Bacteria</taxon>
        <taxon>Bacillati</taxon>
        <taxon>Actinomycetota</taxon>
        <taxon>Actinomycetes</taxon>
        <taxon>Bifidobacteriales</taxon>
        <taxon>Bifidobacteriaceae</taxon>
        <taxon>Alloscardovia</taxon>
    </lineage>
</organism>
<dbReference type="STRING" id="419015.HMPREF3214_01686"/>
<dbReference type="HOGENOM" id="CLU_000445_14_2_11"/>
<dbReference type="SMART" id="SM00448">
    <property type="entry name" value="REC"/>
    <property type="match status" value="1"/>
</dbReference>
<dbReference type="PANTHER" id="PTHR37299:SF1">
    <property type="entry name" value="STAGE 0 SPORULATION PROTEIN A HOMOLOG"/>
    <property type="match status" value="1"/>
</dbReference>
<dbReference type="SUPFAM" id="SSF52172">
    <property type="entry name" value="CheY-like"/>
    <property type="match status" value="1"/>
</dbReference>
<gene>
    <name evidence="4" type="ORF">HMPREF9244_00682</name>
</gene>
<dbReference type="GO" id="GO:0003677">
    <property type="term" value="F:DNA binding"/>
    <property type="evidence" value="ECO:0007669"/>
    <property type="project" value="InterPro"/>
</dbReference>
<dbReference type="PROSITE" id="PS50110">
    <property type="entry name" value="RESPONSE_REGULATORY"/>
    <property type="match status" value="1"/>
</dbReference>
<dbReference type="InterPro" id="IPR001789">
    <property type="entry name" value="Sig_transdc_resp-reg_receiver"/>
</dbReference>
<sequence>MIRNRGENMRVAIIDDVMQEAEDTKTLVLSRDAASNTIIFSSGTEFVQAYKDKHDFDVIFLDIEMHGLDGLDGLETARAIREYDQQVVIVFTTRMAQYAVAGYEVDAISYLVKPISAESFALAWRKIERIVSSRVVEQIAIETTDGNLYVKTSDIYYMEVRSHKLYYYTAHGVLTAWNSLKAAFTQVKNSNFALISRYNVVNLAHVNKYDPVSGDIMVHDTLLHVSRSARREISNKLLEFHARTA</sequence>
<dbReference type="PROSITE" id="PS50930">
    <property type="entry name" value="HTH_LYTTR"/>
    <property type="match status" value="1"/>
</dbReference>
<feature type="modified residue" description="4-aspartylphosphate" evidence="1">
    <location>
        <position position="62"/>
    </location>
</feature>
<dbReference type="PANTHER" id="PTHR37299">
    <property type="entry name" value="TRANSCRIPTIONAL REGULATOR-RELATED"/>
    <property type="match status" value="1"/>
</dbReference>
<keyword evidence="1" id="KW-0597">Phosphoprotein</keyword>
<dbReference type="PATRIC" id="fig|1321816.3.peg.594"/>
<evidence type="ECO:0000313" key="5">
    <source>
        <dbReference type="Proteomes" id="UP000016519"/>
    </source>
</evidence>
<keyword evidence="5" id="KW-1185">Reference proteome</keyword>
<feature type="domain" description="Response regulatory" evidence="2">
    <location>
        <begin position="10"/>
        <end position="128"/>
    </location>
</feature>
<dbReference type="GO" id="GO:0000156">
    <property type="term" value="F:phosphorelay response regulator activity"/>
    <property type="evidence" value="ECO:0007669"/>
    <property type="project" value="InterPro"/>
</dbReference>
<comment type="caution">
    <text evidence="4">The sequence shown here is derived from an EMBL/GenBank/DDBJ whole genome shotgun (WGS) entry which is preliminary data.</text>
</comment>
<evidence type="ECO:0000259" key="2">
    <source>
        <dbReference type="PROSITE" id="PS50110"/>
    </source>
</evidence>
<dbReference type="Pfam" id="PF00072">
    <property type="entry name" value="Response_reg"/>
    <property type="match status" value="1"/>
</dbReference>
<protein>
    <submittedName>
        <fullName evidence="4">Response regulator receiver domain protein</fullName>
    </submittedName>
</protein>
<dbReference type="AlphaFoldDB" id="U1QUA3"/>
<dbReference type="SMART" id="SM00850">
    <property type="entry name" value="LytTR"/>
    <property type="match status" value="1"/>
</dbReference>
<dbReference type="Proteomes" id="UP000016519">
    <property type="component" value="Unassembled WGS sequence"/>
</dbReference>
<feature type="domain" description="HTH LytTR-type" evidence="3">
    <location>
        <begin position="139"/>
        <end position="239"/>
    </location>
</feature>
<dbReference type="EMBL" id="AWSI01000020">
    <property type="protein sequence ID" value="ERH31000.1"/>
    <property type="molecule type" value="Genomic_DNA"/>
</dbReference>
<evidence type="ECO:0000259" key="3">
    <source>
        <dbReference type="PROSITE" id="PS50930"/>
    </source>
</evidence>
<name>U1QUA3_9BIFI</name>
<dbReference type="Gene3D" id="2.40.50.1020">
    <property type="entry name" value="LytTr DNA-binding domain"/>
    <property type="match status" value="1"/>
</dbReference>
<evidence type="ECO:0000313" key="4">
    <source>
        <dbReference type="EMBL" id="ERH31000.1"/>
    </source>
</evidence>
<reference evidence="4 5" key="1">
    <citation type="submission" date="2013-08" db="EMBL/GenBank/DDBJ databases">
        <authorList>
            <person name="Weinstock G."/>
            <person name="Sodergren E."/>
            <person name="Wylie T."/>
            <person name="Fulton L."/>
            <person name="Fulton R."/>
            <person name="Fronick C."/>
            <person name="O'Laughlin M."/>
            <person name="Godfrey J."/>
            <person name="Miner T."/>
            <person name="Herter B."/>
            <person name="Appelbaum E."/>
            <person name="Cordes M."/>
            <person name="Lek S."/>
            <person name="Wollam A."/>
            <person name="Pepin K.H."/>
            <person name="Palsikar V.B."/>
            <person name="Mitreva M."/>
            <person name="Wilson R.K."/>
        </authorList>
    </citation>
    <scope>NUCLEOTIDE SEQUENCE [LARGE SCALE GENOMIC DNA]</scope>
    <source>
        <strain evidence="4 5">F0580</strain>
    </source>
</reference>
<dbReference type="Gene3D" id="3.40.50.2300">
    <property type="match status" value="1"/>
</dbReference>